<evidence type="ECO:0000313" key="3">
    <source>
        <dbReference type="Proteomes" id="UP001279734"/>
    </source>
</evidence>
<dbReference type="InterPro" id="IPR004314">
    <property type="entry name" value="Neprosin"/>
</dbReference>
<name>A0AAD3SWP9_NEPGR</name>
<keyword evidence="3" id="KW-1185">Reference proteome</keyword>
<organism evidence="2 3">
    <name type="scientific">Nepenthes gracilis</name>
    <name type="common">Slender pitcher plant</name>
    <dbReference type="NCBI Taxonomy" id="150966"/>
    <lineage>
        <taxon>Eukaryota</taxon>
        <taxon>Viridiplantae</taxon>
        <taxon>Streptophyta</taxon>
        <taxon>Embryophyta</taxon>
        <taxon>Tracheophyta</taxon>
        <taxon>Spermatophyta</taxon>
        <taxon>Magnoliopsida</taxon>
        <taxon>eudicotyledons</taxon>
        <taxon>Gunneridae</taxon>
        <taxon>Pentapetalae</taxon>
        <taxon>Caryophyllales</taxon>
        <taxon>Nepenthaceae</taxon>
        <taxon>Nepenthes</taxon>
    </lineage>
</organism>
<dbReference type="PROSITE" id="PS52045">
    <property type="entry name" value="NEPROSIN_PEP_CD"/>
    <property type="match status" value="1"/>
</dbReference>
<feature type="domain" description="Neprosin PEP catalytic" evidence="1">
    <location>
        <begin position="5"/>
        <end position="205"/>
    </location>
</feature>
<sequence>MWLISIPKGVTFGVKDSTMHQHERNFKQCPPETVPFKRTKKEDLIRATEALEAYKARPNWEASTPPPGVHVNKRLYGDTATHTYSLWTSDGFRLTGCFNALCPGYVQVSKRRVMGQVECFVSTYAKTIYKRRFLLHKDTKSGNWWLSEYIANGTNEGIGYWPRELFPGMSEYAAMAQFRGKVYRPPKVSPSTPLGSGHFVSNDFV</sequence>
<dbReference type="AlphaFoldDB" id="A0AAD3SWP9"/>
<dbReference type="PANTHER" id="PTHR31589">
    <property type="entry name" value="PROTEIN, PUTATIVE (DUF239)-RELATED-RELATED"/>
    <property type="match status" value="1"/>
</dbReference>
<dbReference type="EMBL" id="BSYO01000019">
    <property type="protein sequence ID" value="GMH18412.1"/>
    <property type="molecule type" value="Genomic_DNA"/>
</dbReference>
<reference evidence="2" key="1">
    <citation type="submission" date="2023-05" db="EMBL/GenBank/DDBJ databases">
        <title>Nepenthes gracilis genome sequencing.</title>
        <authorList>
            <person name="Fukushima K."/>
        </authorList>
    </citation>
    <scope>NUCLEOTIDE SEQUENCE</scope>
    <source>
        <strain evidence="2">SING2019-196</strain>
    </source>
</reference>
<protein>
    <recommendedName>
        <fullName evidence="1">Neprosin PEP catalytic domain-containing protein</fullName>
    </recommendedName>
</protein>
<dbReference type="Gene3D" id="3.90.1320.10">
    <property type="entry name" value="Outer-capsid protein sigma 3, large lobe"/>
    <property type="match status" value="1"/>
</dbReference>
<accession>A0AAD3SWP9</accession>
<comment type="caution">
    <text evidence="2">The sequence shown here is derived from an EMBL/GenBank/DDBJ whole genome shotgun (WGS) entry which is preliminary data.</text>
</comment>
<gene>
    <name evidence="2" type="ORF">Nepgr_020253</name>
</gene>
<dbReference type="PANTHER" id="PTHR31589:SF223">
    <property type="entry name" value="PROTEIN, PUTATIVE (DUF239)-RELATED"/>
    <property type="match status" value="1"/>
</dbReference>
<dbReference type="InterPro" id="IPR053168">
    <property type="entry name" value="Glutamic_endopeptidase"/>
</dbReference>
<evidence type="ECO:0000313" key="2">
    <source>
        <dbReference type="EMBL" id="GMH18412.1"/>
    </source>
</evidence>
<proteinExistence type="predicted"/>
<dbReference type="Proteomes" id="UP001279734">
    <property type="component" value="Unassembled WGS sequence"/>
</dbReference>
<dbReference type="Pfam" id="PF03080">
    <property type="entry name" value="Neprosin"/>
    <property type="match status" value="1"/>
</dbReference>
<evidence type="ECO:0000259" key="1">
    <source>
        <dbReference type="PROSITE" id="PS52045"/>
    </source>
</evidence>